<organism evidence="4">
    <name type="scientific">marine sediment metagenome</name>
    <dbReference type="NCBI Taxonomy" id="412755"/>
    <lineage>
        <taxon>unclassified sequences</taxon>
        <taxon>metagenomes</taxon>
        <taxon>ecological metagenomes</taxon>
    </lineage>
</organism>
<dbReference type="GO" id="GO:0004065">
    <property type="term" value="F:arylsulfatase activity"/>
    <property type="evidence" value="ECO:0007669"/>
    <property type="project" value="TreeGrafter"/>
</dbReference>
<dbReference type="PANTHER" id="PTHR42693">
    <property type="entry name" value="ARYLSULFATASE FAMILY MEMBER"/>
    <property type="match status" value="1"/>
</dbReference>
<feature type="non-terminal residue" evidence="4">
    <location>
        <position position="359"/>
    </location>
</feature>
<dbReference type="PANTHER" id="PTHR42693:SF53">
    <property type="entry name" value="ENDO-4-O-SULFATASE"/>
    <property type="match status" value="1"/>
</dbReference>
<dbReference type="InterPro" id="IPR000917">
    <property type="entry name" value="Sulfatase_N"/>
</dbReference>
<dbReference type="SUPFAM" id="SSF53649">
    <property type="entry name" value="Alkaline phosphatase-like"/>
    <property type="match status" value="1"/>
</dbReference>
<reference evidence="4" key="1">
    <citation type="journal article" date="2015" name="Nature">
        <title>Complex archaea that bridge the gap between prokaryotes and eukaryotes.</title>
        <authorList>
            <person name="Spang A."/>
            <person name="Saw J.H."/>
            <person name="Jorgensen S.L."/>
            <person name="Zaremba-Niedzwiedzka K."/>
            <person name="Martijn J."/>
            <person name="Lind A.E."/>
            <person name="van Eijk R."/>
            <person name="Schleper C."/>
            <person name="Guy L."/>
            <person name="Ettema T.J."/>
        </authorList>
    </citation>
    <scope>NUCLEOTIDE SEQUENCE</scope>
</reference>
<sequence>NGFDEYCMWTGFEMGIEESAKRYQDPYVFTKEGAKTYEGEFGPDVFTDFIVSFIGKNRGNPFFIYYPMVLTHSPMVNTPDEIAEDNLGKHKAMVRYTDKLTGRIITALEEADVRDNTIIIWTTDNGTGGKTGTYKGRKVKGGKSKTTEPGICIPFIVSWKNQINPGQTSEALIDFTDLFPTFLDLAGVEPQKEHVVDGISHQIDGYSFKNVLIKGADHSQREWILGMGGQNKAKLTENGVENEYIFRDRVVRNEQYKLYISTNRKPEKFFDLINDPAETNNLLDSVNTKERIENFQKLSSIIESFPLKDSDPKYHPNPVQSCYSGNGVEEQATAYLYESTVNASWQTNVIYPESTDGQD</sequence>
<evidence type="ECO:0000256" key="2">
    <source>
        <dbReference type="ARBA" id="ARBA00022801"/>
    </source>
</evidence>
<dbReference type="Gene3D" id="3.40.720.10">
    <property type="entry name" value="Alkaline Phosphatase, subunit A"/>
    <property type="match status" value="1"/>
</dbReference>
<name>A0A0F8XGJ1_9ZZZZ</name>
<feature type="domain" description="Sulfatase N-terminal" evidence="3">
    <location>
        <begin position="2"/>
        <end position="188"/>
    </location>
</feature>
<proteinExistence type="inferred from homology"/>
<comment type="caution">
    <text evidence="4">The sequence shown here is derived from an EMBL/GenBank/DDBJ whole genome shotgun (WGS) entry which is preliminary data.</text>
</comment>
<dbReference type="InterPro" id="IPR050738">
    <property type="entry name" value="Sulfatase"/>
</dbReference>
<dbReference type="Pfam" id="PF00884">
    <property type="entry name" value="Sulfatase"/>
    <property type="match status" value="1"/>
</dbReference>
<keyword evidence="2" id="KW-0378">Hydrolase</keyword>
<dbReference type="Gene3D" id="3.30.1120.10">
    <property type="match status" value="1"/>
</dbReference>
<protein>
    <recommendedName>
        <fullName evidence="3">Sulfatase N-terminal domain-containing protein</fullName>
    </recommendedName>
</protein>
<gene>
    <name evidence="4" type="ORF">LCGC14_3027590</name>
</gene>
<dbReference type="AlphaFoldDB" id="A0A0F8XGJ1"/>
<dbReference type="InterPro" id="IPR017850">
    <property type="entry name" value="Alkaline_phosphatase_core_sf"/>
</dbReference>
<dbReference type="EMBL" id="LAZR01063132">
    <property type="protein sequence ID" value="KKK60115.1"/>
    <property type="molecule type" value="Genomic_DNA"/>
</dbReference>
<evidence type="ECO:0000313" key="4">
    <source>
        <dbReference type="EMBL" id="KKK60115.1"/>
    </source>
</evidence>
<evidence type="ECO:0000256" key="1">
    <source>
        <dbReference type="ARBA" id="ARBA00008779"/>
    </source>
</evidence>
<comment type="similarity">
    <text evidence="1">Belongs to the sulfatase family.</text>
</comment>
<evidence type="ECO:0000259" key="3">
    <source>
        <dbReference type="Pfam" id="PF00884"/>
    </source>
</evidence>
<accession>A0A0F8XGJ1</accession>
<feature type="non-terminal residue" evidence="4">
    <location>
        <position position="1"/>
    </location>
</feature>